<feature type="coiled-coil region" evidence="1">
    <location>
        <begin position="7"/>
        <end position="34"/>
    </location>
</feature>
<accession>A0A1I7YH29</accession>
<protein>
    <submittedName>
        <fullName evidence="3">HAP1 N-terminal domain-containing protein</fullName>
    </submittedName>
</protein>
<dbReference type="PANTHER" id="PTHR16505:SF8">
    <property type="entry name" value="PROTEIN LZIC"/>
    <property type="match status" value="1"/>
</dbReference>
<dbReference type="PANTHER" id="PTHR16505">
    <property type="entry name" value="PROTEIN LZIC"/>
    <property type="match status" value="1"/>
</dbReference>
<proteinExistence type="predicted"/>
<keyword evidence="2" id="KW-1185">Reference proteome</keyword>
<dbReference type="WBParaSite" id="L893_g16269.t1">
    <property type="protein sequence ID" value="L893_g16269.t1"/>
    <property type="gene ID" value="L893_g16269"/>
</dbReference>
<sequence>MENQRLITNVHEQLDRLTRQLRDIEREKDAMDEEDYREMKADTIDQLNDLSLTLERMQSGDMSVFDELSTTRLVCLLIFPSSPQFLGYPSSRQPSVQNS</sequence>
<evidence type="ECO:0000256" key="1">
    <source>
        <dbReference type="SAM" id="Coils"/>
    </source>
</evidence>
<evidence type="ECO:0000313" key="3">
    <source>
        <dbReference type="WBParaSite" id="L893_g16269.t1"/>
    </source>
</evidence>
<dbReference type="AlphaFoldDB" id="A0A1I7YH29"/>
<dbReference type="InterPro" id="IPR040065">
    <property type="entry name" value="LZIC"/>
</dbReference>
<keyword evidence="1" id="KW-0175">Coiled coil</keyword>
<organism evidence="2 3">
    <name type="scientific">Steinernema glaseri</name>
    <dbReference type="NCBI Taxonomy" id="37863"/>
    <lineage>
        <taxon>Eukaryota</taxon>
        <taxon>Metazoa</taxon>
        <taxon>Ecdysozoa</taxon>
        <taxon>Nematoda</taxon>
        <taxon>Chromadorea</taxon>
        <taxon>Rhabditida</taxon>
        <taxon>Tylenchina</taxon>
        <taxon>Panagrolaimomorpha</taxon>
        <taxon>Strongyloidoidea</taxon>
        <taxon>Steinernematidae</taxon>
        <taxon>Steinernema</taxon>
    </lineage>
</organism>
<name>A0A1I7YH29_9BILA</name>
<dbReference type="Proteomes" id="UP000095287">
    <property type="component" value="Unplaced"/>
</dbReference>
<reference evidence="3" key="1">
    <citation type="submission" date="2016-11" db="UniProtKB">
        <authorList>
            <consortium name="WormBaseParasite"/>
        </authorList>
    </citation>
    <scope>IDENTIFICATION</scope>
</reference>
<evidence type="ECO:0000313" key="2">
    <source>
        <dbReference type="Proteomes" id="UP000095287"/>
    </source>
</evidence>